<feature type="transmembrane region" description="Helical" evidence="9">
    <location>
        <begin position="42"/>
        <end position="62"/>
    </location>
</feature>
<evidence type="ECO:0000256" key="9">
    <source>
        <dbReference type="SAM" id="Phobius"/>
    </source>
</evidence>
<protein>
    <submittedName>
        <fullName evidence="10">Amino acid/peptide transporter</fullName>
    </submittedName>
</protein>
<dbReference type="GO" id="GO:0006857">
    <property type="term" value="P:oligopeptide transport"/>
    <property type="evidence" value="ECO:0007669"/>
    <property type="project" value="InterPro"/>
</dbReference>
<dbReference type="Pfam" id="PF00854">
    <property type="entry name" value="PTR2"/>
    <property type="match status" value="1"/>
</dbReference>
<dbReference type="PATRIC" id="fig|28229.4.peg.2496"/>
<feature type="transmembrane region" description="Helical" evidence="9">
    <location>
        <begin position="163"/>
        <end position="183"/>
    </location>
</feature>
<feature type="transmembrane region" description="Helical" evidence="9">
    <location>
        <begin position="404"/>
        <end position="426"/>
    </location>
</feature>
<dbReference type="PANTHER" id="PTHR23517:SF15">
    <property type="entry name" value="PROTON-DEPENDENT OLIGOPEPTIDE FAMILY TRANSPORT PROTEIN"/>
    <property type="match status" value="1"/>
</dbReference>
<feature type="transmembrane region" description="Helical" evidence="9">
    <location>
        <begin position="195"/>
        <end position="215"/>
    </location>
</feature>
<sequence length="507" mass="55532">MSNTILAENEDLSMPTESQFDELWGHPKPLWMLFMAEFWERFAFYGIRWALTLYIVAQFFNGDSSGQTFASNTYGAYLALVYGSAIFGGYIADKVIGSQHSILLGALIMGTGLFMIMIPNETFFMLGLATVIVGNGLFKPNISNLVGKIYQHNDSRRDKGFSIFYMGINAGAMLSPIITQWLASTLSDSPMMDNYKAVFAAAGVGMLISYVWFYFGRRQLKGLGSIEKSVKRTKNLSYIVIGAVVSIFPVYILMAYAGAQVLAWILFALFAALSIMLITQAKKQGKIALDKVIACLIMFLFNVIFFMFFEQAGSSFTFLAQNIVDRTITESIDFKIAWFQSVNSVSILLLAPLVSILWLALAKRKIEPSIPRKFALGLLGTGLGFLVLVYSLENLLDANNMIPLWPLAACYVLHTIGELCLSPIGLSMVSKLVPASMAGVAFGGWFLSTAIGNNFSGILAGFISGETGMTVNSAISGFNFSFWLLIGGGVFLFIIGPAINKLMHGVK</sequence>
<organism evidence="10 11">
    <name type="scientific">Colwellia psychrerythraea</name>
    <name type="common">Vibrio psychroerythus</name>
    <dbReference type="NCBI Taxonomy" id="28229"/>
    <lineage>
        <taxon>Bacteria</taxon>
        <taxon>Pseudomonadati</taxon>
        <taxon>Pseudomonadota</taxon>
        <taxon>Gammaproteobacteria</taxon>
        <taxon>Alteromonadales</taxon>
        <taxon>Colwelliaceae</taxon>
        <taxon>Colwellia</taxon>
    </lineage>
</organism>
<evidence type="ECO:0000256" key="8">
    <source>
        <dbReference type="RuleBase" id="RU003755"/>
    </source>
</evidence>
<proteinExistence type="inferred from homology"/>
<dbReference type="GO" id="GO:0005886">
    <property type="term" value="C:plasma membrane"/>
    <property type="evidence" value="ECO:0007669"/>
    <property type="project" value="UniProtKB-SubCell"/>
</dbReference>
<dbReference type="SUPFAM" id="SSF103473">
    <property type="entry name" value="MFS general substrate transporter"/>
    <property type="match status" value="1"/>
</dbReference>
<evidence type="ECO:0000256" key="2">
    <source>
        <dbReference type="ARBA" id="ARBA00022448"/>
    </source>
</evidence>
<dbReference type="EMBL" id="JQED01000029">
    <property type="protein sequence ID" value="KGJ91573.1"/>
    <property type="molecule type" value="Genomic_DNA"/>
</dbReference>
<evidence type="ECO:0000256" key="6">
    <source>
        <dbReference type="ARBA" id="ARBA00022989"/>
    </source>
</evidence>
<evidence type="ECO:0000256" key="3">
    <source>
        <dbReference type="ARBA" id="ARBA00022475"/>
    </source>
</evidence>
<feature type="transmembrane region" description="Helical" evidence="9">
    <location>
        <begin position="124"/>
        <end position="142"/>
    </location>
</feature>
<dbReference type="PROSITE" id="PS01023">
    <property type="entry name" value="PTR2_2"/>
    <property type="match status" value="1"/>
</dbReference>
<keyword evidence="7 9" id="KW-0472">Membrane</keyword>
<evidence type="ECO:0000313" key="10">
    <source>
        <dbReference type="EMBL" id="KGJ91573.1"/>
    </source>
</evidence>
<feature type="transmembrane region" description="Helical" evidence="9">
    <location>
        <begin position="261"/>
        <end position="279"/>
    </location>
</feature>
<dbReference type="NCBIfam" id="TIGR00924">
    <property type="entry name" value="yjdL_sub1_fam"/>
    <property type="match status" value="1"/>
</dbReference>
<feature type="transmembrane region" description="Helical" evidence="9">
    <location>
        <begin position="344"/>
        <end position="362"/>
    </location>
</feature>
<dbReference type="PANTHER" id="PTHR23517">
    <property type="entry name" value="RESISTANCE PROTEIN MDTM, PUTATIVE-RELATED-RELATED"/>
    <property type="match status" value="1"/>
</dbReference>
<dbReference type="InterPro" id="IPR005279">
    <property type="entry name" value="Dipep/tripep_permease"/>
</dbReference>
<feature type="transmembrane region" description="Helical" evidence="9">
    <location>
        <begin position="438"/>
        <end position="460"/>
    </location>
</feature>
<gene>
    <name evidence="10" type="ORF">ND2E_3438</name>
</gene>
<dbReference type="Proteomes" id="UP000029843">
    <property type="component" value="Unassembled WGS sequence"/>
</dbReference>
<keyword evidence="5" id="KW-0653">Protein transport</keyword>
<dbReference type="OrthoDB" id="9772725at2"/>
<comment type="similarity">
    <text evidence="8">Belongs to the major facilitator superfamily. Proton-dependent oligopeptide transporter (POT/PTR) (TC 2.A.17) family.</text>
</comment>
<dbReference type="GO" id="GO:1904680">
    <property type="term" value="F:peptide transmembrane transporter activity"/>
    <property type="evidence" value="ECO:0007669"/>
    <property type="project" value="InterPro"/>
</dbReference>
<comment type="caution">
    <text evidence="10">The sequence shown here is derived from an EMBL/GenBank/DDBJ whole genome shotgun (WGS) entry which is preliminary data.</text>
</comment>
<evidence type="ECO:0000256" key="4">
    <source>
        <dbReference type="ARBA" id="ARBA00022692"/>
    </source>
</evidence>
<dbReference type="CDD" id="cd17346">
    <property type="entry name" value="MFS_DtpA_like"/>
    <property type="match status" value="1"/>
</dbReference>
<dbReference type="AlphaFoldDB" id="A0A099KPM2"/>
<comment type="subcellular location">
    <subcellularLocation>
        <location evidence="1">Cell membrane</location>
        <topology evidence="1">Multi-pass membrane protein</topology>
    </subcellularLocation>
    <subcellularLocation>
        <location evidence="8">Membrane</location>
        <topology evidence="8">Multi-pass membrane protein</topology>
    </subcellularLocation>
</comment>
<keyword evidence="4 8" id="KW-0812">Transmembrane</keyword>
<name>A0A099KPM2_COLPS</name>
<dbReference type="RefSeq" id="WP_033094159.1">
    <property type="nucleotide sequence ID" value="NZ_JQED01000029.1"/>
</dbReference>
<keyword evidence="6 9" id="KW-1133">Transmembrane helix</keyword>
<dbReference type="InterPro" id="IPR000109">
    <property type="entry name" value="POT_fam"/>
</dbReference>
<accession>A0A099KPM2</accession>
<keyword evidence="2 8" id="KW-0813">Transport</keyword>
<reference evidence="10 11" key="1">
    <citation type="submission" date="2014-08" db="EMBL/GenBank/DDBJ databases">
        <title>Genomic and Phenotypic Diversity of Colwellia psychrerythraea strains from Disparate Marine Basins.</title>
        <authorList>
            <person name="Techtmann S.M."/>
            <person name="Stelling S.C."/>
            <person name="Utturkar S.M."/>
            <person name="Alshibli N."/>
            <person name="Harris A."/>
            <person name="Brown S.D."/>
            <person name="Hazen T.C."/>
        </authorList>
    </citation>
    <scope>NUCLEOTIDE SEQUENCE [LARGE SCALE GENOMIC DNA]</scope>
    <source>
        <strain evidence="10 11">ND2E</strain>
    </source>
</reference>
<feature type="transmembrane region" description="Helical" evidence="9">
    <location>
        <begin position="74"/>
        <end position="92"/>
    </location>
</feature>
<feature type="transmembrane region" description="Helical" evidence="9">
    <location>
        <begin position="101"/>
        <end position="118"/>
    </location>
</feature>
<dbReference type="Gene3D" id="1.20.1250.20">
    <property type="entry name" value="MFS general substrate transporter like domains"/>
    <property type="match status" value="1"/>
</dbReference>
<evidence type="ECO:0000313" key="11">
    <source>
        <dbReference type="Proteomes" id="UP000029843"/>
    </source>
</evidence>
<feature type="transmembrane region" description="Helical" evidence="9">
    <location>
        <begin position="291"/>
        <end position="309"/>
    </location>
</feature>
<evidence type="ECO:0000256" key="5">
    <source>
        <dbReference type="ARBA" id="ARBA00022856"/>
    </source>
</evidence>
<feature type="transmembrane region" description="Helical" evidence="9">
    <location>
        <begin position="236"/>
        <end position="255"/>
    </location>
</feature>
<keyword evidence="3" id="KW-1003">Cell membrane</keyword>
<evidence type="ECO:0000256" key="1">
    <source>
        <dbReference type="ARBA" id="ARBA00004651"/>
    </source>
</evidence>
<feature type="transmembrane region" description="Helical" evidence="9">
    <location>
        <begin position="374"/>
        <end position="392"/>
    </location>
</feature>
<dbReference type="InterPro" id="IPR036259">
    <property type="entry name" value="MFS_trans_sf"/>
</dbReference>
<dbReference type="InterPro" id="IPR050171">
    <property type="entry name" value="MFS_Transporters"/>
</dbReference>
<keyword evidence="5" id="KW-0571">Peptide transport</keyword>
<evidence type="ECO:0000256" key="7">
    <source>
        <dbReference type="ARBA" id="ARBA00023136"/>
    </source>
</evidence>
<dbReference type="InterPro" id="IPR018456">
    <property type="entry name" value="PTR2_symporter_CS"/>
</dbReference>
<feature type="transmembrane region" description="Helical" evidence="9">
    <location>
        <begin position="480"/>
        <end position="499"/>
    </location>
</feature>